<gene>
    <name evidence="10" type="ORF">CEY00_Acc07672</name>
</gene>
<dbReference type="GO" id="GO:0005634">
    <property type="term" value="C:nucleus"/>
    <property type="evidence" value="ECO:0007669"/>
    <property type="project" value="UniProtKB-SubCell"/>
</dbReference>
<dbReference type="GO" id="GO:0017148">
    <property type="term" value="P:negative regulation of translation"/>
    <property type="evidence" value="ECO:0007669"/>
    <property type="project" value="InterPro"/>
</dbReference>
<dbReference type="Gene3D" id="1.25.40.840">
    <property type="entry name" value="CCR4-NOT transcription complex subunit 1 TTP binding domain"/>
    <property type="match status" value="1"/>
</dbReference>
<dbReference type="GO" id="GO:0000289">
    <property type="term" value="P:nuclear-transcribed mRNA poly(A) tail shortening"/>
    <property type="evidence" value="ECO:0007669"/>
    <property type="project" value="UniProtKB-ARBA"/>
</dbReference>
<evidence type="ECO:0000256" key="4">
    <source>
        <dbReference type="ARBA" id="ARBA00023163"/>
    </source>
</evidence>
<dbReference type="Pfam" id="PF16415">
    <property type="entry name" value="CNOT1_CAF1_bind"/>
    <property type="match status" value="1"/>
</dbReference>
<dbReference type="PANTHER" id="PTHR13162">
    <property type="entry name" value="CCR4-NOT TRANSCRIPTION COMPLEX"/>
    <property type="match status" value="1"/>
</dbReference>
<keyword evidence="2" id="KW-0678">Repressor</keyword>
<dbReference type="FunFam" id="1.25.40.840:FF:000003">
    <property type="entry name" value="Transcription regulator"/>
    <property type="match status" value="1"/>
</dbReference>
<feature type="compositionally biased region" description="Polar residues" evidence="6">
    <location>
        <begin position="864"/>
        <end position="874"/>
    </location>
</feature>
<organism evidence="10 11">
    <name type="scientific">Actinidia chinensis var. chinensis</name>
    <name type="common">Chinese soft-hair kiwi</name>
    <dbReference type="NCBI Taxonomy" id="1590841"/>
    <lineage>
        <taxon>Eukaryota</taxon>
        <taxon>Viridiplantae</taxon>
        <taxon>Streptophyta</taxon>
        <taxon>Embryophyta</taxon>
        <taxon>Tracheophyta</taxon>
        <taxon>Spermatophyta</taxon>
        <taxon>Magnoliopsida</taxon>
        <taxon>eudicotyledons</taxon>
        <taxon>Gunneridae</taxon>
        <taxon>Pentapetalae</taxon>
        <taxon>asterids</taxon>
        <taxon>Ericales</taxon>
        <taxon>Actinidiaceae</taxon>
        <taxon>Actinidia</taxon>
    </lineage>
</organism>
<dbReference type="OrthoDB" id="1933107at2759"/>
<feature type="domain" description="CCR4-NOT transcription complex subunit 1 TTP binding" evidence="8">
    <location>
        <begin position="643"/>
        <end position="816"/>
    </location>
</feature>
<evidence type="ECO:0000256" key="3">
    <source>
        <dbReference type="ARBA" id="ARBA00023015"/>
    </source>
</evidence>
<dbReference type="FunFam" id="1.25.40.180:FF:000012">
    <property type="entry name" value="Ccr4-Not transcription complex subunit"/>
    <property type="match status" value="1"/>
</dbReference>
<evidence type="ECO:0000256" key="2">
    <source>
        <dbReference type="ARBA" id="ARBA00022491"/>
    </source>
</evidence>
<sequence>MLLLSSALPGQMRYSLQSLNGSNSDAVFQELCQYAGYGTEGSIMLVQTCLDHLNSHGKDLKNLQLEPIFCSIFKYILDKPNFSTVLCELLRSEAINEDFLENLSNALRLSASDKIGIGLALSDSENSDIRMLGKNFCLAQIGQLFTSHSRVDSIEQIQNIFMFLRQSEDLSKHADSFMEMSLFEMNHDPFILAPLLSDKLHEAMCSRNLDLFDEGNENDFDTVLAEVEGEMSMADIMKELGCGCTVNVSQCTEMLSLFLPLNEITISRILGTIVRTHTGLEDNQIAFSTFSSALGNGSSSDMPVLSSWNIDVLIDSINQLAPGTNWTSVIENLDHEGFYFPSEAAFSLFMSVYRHACQDPFPIHAICGSVWKNTEGQLSFLKHAVSVPPEVFTFAHSGRQLAYVDAVHGHKFQIGHAHNAWLSLDLFEVLCLLAERGHASAIRSMLKHPLEHCPEVLLLGMAHINTAYNLLQYEISSAVLPMILKNSLGSGMILHLWRVNPNLLLRGFLDANTTDPDDMSRVLDICEELKILLQVLEIVPSYFGIRLAALASRKELVDLEKWLSSNLSTSASIFLEECLKFLKEIQFGASQDVSADHFNSSGALPNLYSETIPTFLKVLQAHTGLIISSHLSEEVDKLMYMNANPRMKNGGASDSSPSDGYADDIEAEANSYFHQMFSGQLTIDTMIQMLARFKESLEKREQSIFECMIGNLFEEYKFFPKYPERQLKIAAVLFGSLIKHQLVTHLTLGIALRGVLDALRKPTDSKMFVFGTKALEQFVDRLIEWPQYCNHILQISHLRASHFELVAFIERALDRISSGHSESDGGHNFSADQHGSIQTTASNMEVTGSSFPLIGSVGTQPAPQISSSIQLQQRHQIRLEETPKVPVSSSNYLKPLTSPAGQSSLVSTSDAASIQKPQNVVSSSVLSSSTGFMRPSRAITSARFGSALNIETLVAAAERRETPLETPASEVQDKISFIVNNLSATNFEAKAKDFFEILKEQYYPWFAQYMVMKSFNVSSLSSIELLDRASIEPNFHDLYLKFLDKVNSKPLNKEIIQATYENCKVLLGSDLIKSSSEERSLLKNLGSWLGKSTIGRNQVLRAREIDPKSLIIEAYEKGLMIAVIPFTSKILEPCQSSLAYRPPNPWTMGILGLLVEIYAMPNLKMNLKFDIEVLFKNLGVDLKDVTPTSLLKDRVRQVEGNPDFSNKDVGVSQQQMVGEVKSGTISTLNQVELPLEVASASHAGGHSHILSQYAAPLHLSSGTLTEDEKLAALGLSDQLPSAQGLLQRQSSFSVSQVWFYSFILFIF</sequence>
<keyword evidence="3" id="KW-0805">Transcription regulation</keyword>
<dbReference type="InterPro" id="IPR032193">
    <property type="entry name" value="CNOT1_TTP_bind"/>
</dbReference>
<reference evidence="11" key="2">
    <citation type="journal article" date="2018" name="BMC Genomics">
        <title>A manually annotated Actinidia chinensis var. chinensis (kiwifruit) genome highlights the challenges associated with draft genomes and gene prediction in plants.</title>
        <authorList>
            <person name="Pilkington S.M."/>
            <person name="Crowhurst R."/>
            <person name="Hilario E."/>
            <person name="Nardozza S."/>
            <person name="Fraser L."/>
            <person name="Peng Y."/>
            <person name="Gunaseelan K."/>
            <person name="Simpson R."/>
            <person name="Tahir J."/>
            <person name="Deroles S.C."/>
            <person name="Templeton K."/>
            <person name="Luo Z."/>
            <person name="Davy M."/>
            <person name="Cheng C."/>
            <person name="McNeilage M."/>
            <person name="Scaglione D."/>
            <person name="Liu Y."/>
            <person name="Zhang Q."/>
            <person name="Datson P."/>
            <person name="De Silva N."/>
            <person name="Gardiner S.E."/>
            <person name="Bassett H."/>
            <person name="Chagne D."/>
            <person name="McCallum J."/>
            <person name="Dzierzon H."/>
            <person name="Deng C."/>
            <person name="Wang Y.Y."/>
            <person name="Barron L."/>
            <person name="Manako K."/>
            <person name="Bowen J."/>
            <person name="Foster T.M."/>
            <person name="Erridge Z.A."/>
            <person name="Tiffin H."/>
            <person name="Waite C.N."/>
            <person name="Davies K.M."/>
            <person name="Grierson E.P."/>
            <person name="Laing W.A."/>
            <person name="Kirk R."/>
            <person name="Chen X."/>
            <person name="Wood M."/>
            <person name="Montefiori M."/>
            <person name="Brummell D.A."/>
            <person name="Schwinn K.E."/>
            <person name="Catanach A."/>
            <person name="Fullerton C."/>
            <person name="Li D."/>
            <person name="Meiyalaghan S."/>
            <person name="Nieuwenhuizen N."/>
            <person name="Read N."/>
            <person name="Prakash R."/>
            <person name="Hunter D."/>
            <person name="Zhang H."/>
            <person name="McKenzie M."/>
            <person name="Knabel M."/>
            <person name="Harris A."/>
            <person name="Allan A.C."/>
            <person name="Gleave A."/>
            <person name="Chen A."/>
            <person name="Janssen B.J."/>
            <person name="Plunkett B."/>
            <person name="Ampomah-Dwamena C."/>
            <person name="Voogd C."/>
            <person name="Leif D."/>
            <person name="Lafferty D."/>
            <person name="Souleyre E.J.F."/>
            <person name="Varkonyi-Gasic E."/>
            <person name="Gambi F."/>
            <person name="Hanley J."/>
            <person name="Yao J.L."/>
            <person name="Cheung J."/>
            <person name="David K.M."/>
            <person name="Warren B."/>
            <person name="Marsh K."/>
            <person name="Snowden K.C."/>
            <person name="Lin-Wang K."/>
            <person name="Brian L."/>
            <person name="Martinez-Sanchez M."/>
            <person name="Wang M."/>
            <person name="Ileperuma N."/>
            <person name="Macnee N."/>
            <person name="Campin R."/>
            <person name="McAtee P."/>
            <person name="Drummond R.S.M."/>
            <person name="Espley R.V."/>
            <person name="Ireland H.S."/>
            <person name="Wu R."/>
            <person name="Atkinson R.G."/>
            <person name="Karunairetnam S."/>
            <person name="Bulley S."/>
            <person name="Chunkath S."/>
            <person name="Hanley Z."/>
            <person name="Storey R."/>
            <person name="Thrimawithana A.H."/>
            <person name="Thomson S."/>
            <person name="David C."/>
            <person name="Testolin R."/>
            <person name="Huang H."/>
            <person name="Hellens R.P."/>
            <person name="Schaffer R.J."/>
        </authorList>
    </citation>
    <scope>NUCLEOTIDE SEQUENCE [LARGE SCALE GENOMIC DNA]</scope>
    <source>
        <strain evidence="11">cv. Red5</strain>
    </source>
</reference>
<proteinExistence type="predicted"/>
<dbReference type="InParanoid" id="A0A2R6RCW2"/>
<dbReference type="GO" id="GO:0060090">
    <property type="term" value="F:molecular adaptor activity"/>
    <property type="evidence" value="ECO:0007669"/>
    <property type="project" value="TreeGrafter"/>
</dbReference>
<evidence type="ECO:0000313" key="11">
    <source>
        <dbReference type="Proteomes" id="UP000241394"/>
    </source>
</evidence>
<dbReference type="Pfam" id="PF16417">
    <property type="entry name" value="CNOT1_TTP_bind"/>
    <property type="match status" value="1"/>
</dbReference>
<feature type="domain" description="CCR4-NOT transcription complex subunit 1 CAF1-binding" evidence="7">
    <location>
        <begin position="965"/>
        <end position="1198"/>
    </location>
</feature>
<reference evidence="10 11" key="1">
    <citation type="submission" date="2017-07" db="EMBL/GenBank/DDBJ databases">
        <title>An improved, manually edited Actinidia chinensis var. chinensis (kiwifruit) genome highlights the challenges associated with draft genomes and gene prediction in plants.</title>
        <authorList>
            <person name="Pilkington S."/>
            <person name="Crowhurst R."/>
            <person name="Hilario E."/>
            <person name="Nardozza S."/>
            <person name="Fraser L."/>
            <person name="Peng Y."/>
            <person name="Gunaseelan K."/>
            <person name="Simpson R."/>
            <person name="Tahir J."/>
            <person name="Deroles S."/>
            <person name="Templeton K."/>
            <person name="Luo Z."/>
            <person name="Davy M."/>
            <person name="Cheng C."/>
            <person name="Mcneilage M."/>
            <person name="Scaglione D."/>
            <person name="Liu Y."/>
            <person name="Zhang Q."/>
            <person name="Datson P."/>
            <person name="De Silva N."/>
            <person name="Gardiner S."/>
            <person name="Bassett H."/>
            <person name="Chagne D."/>
            <person name="Mccallum J."/>
            <person name="Dzierzon H."/>
            <person name="Deng C."/>
            <person name="Wang Y.-Y."/>
            <person name="Barron N."/>
            <person name="Manako K."/>
            <person name="Bowen J."/>
            <person name="Foster T."/>
            <person name="Erridge Z."/>
            <person name="Tiffin H."/>
            <person name="Waite C."/>
            <person name="Davies K."/>
            <person name="Grierson E."/>
            <person name="Laing W."/>
            <person name="Kirk R."/>
            <person name="Chen X."/>
            <person name="Wood M."/>
            <person name="Montefiori M."/>
            <person name="Brummell D."/>
            <person name="Schwinn K."/>
            <person name="Catanach A."/>
            <person name="Fullerton C."/>
            <person name="Li D."/>
            <person name="Meiyalaghan S."/>
            <person name="Nieuwenhuizen N."/>
            <person name="Read N."/>
            <person name="Prakash R."/>
            <person name="Hunter D."/>
            <person name="Zhang H."/>
            <person name="Mckenzie M."/>
            <person name="Knabel M."/>
            <person name="Harris A."/>
            <person name="Allan A."/>
            <person name="Chen A."/>
            <person name="Janssen B."/>
            <person name="Plunkett B."/>
            <person name="Dwamena C."/>
            <person name="Voogd C."/>
            <person name="Leif D."/>
            <person name="Lafferty D."/>
            <person name="Souleyre E."/>
            <person name="Varkonyi-Gasic E."/>
            <person name="Gambi F."/>
            <person name="Hanley J."/>
            <person name="Yao J.-L."/>
            <person name="Cheung J."/>
            <person name="David K."/>
            <person name="Warren B."/>
            <person name="Marsh K."/>
            <person name="Snowden K."/>
            <person name="Lin-Wang K."/>
            <person name="Brian L."/>
            <person name="Martinez-Sanchez M."/>
            <person name="Wang M."/>
            <person name="Ileperuma N."/>
            <person name="Macnee N."/>
            <person name="Campin R."/>
            <person name="Mcatee P."/>
            <person name="Drummond R."/>
            <person name="Espley R."/>
            <person name="Ireland H."/>
            <person name="Wu R."/>
            <person name="Atkinson R."/>
            <person name="Karunairetnam S."/>
            <person name="Bulley S."/>
            <person name="Chunkath S."/>
            <person name="Hanley Z."/>
            <person name="Storey R."/>
            <person name="Thrimawithana A."/>
            <person name="Thomson S."/>
            <person name="David C."/>
            <person name="Testolin R."/>
        </authorList>
    </citation>
    <scope>NUCLEOTIDE SEQUENCE [LARGE SCALE GENOMIC DNA]</scope>
    <source>
        <strain evidence="11">cv. Red5</strain>
        <tissue evidence="10">Young leaf</tissue>
    </source>
</reference>
<comment type="caution">
    <text evidence="10">The sequence shown here is derived from an EMBL/GenBank/DDBJ whole genome shotgun (WGS) entry which is preliminary data.</text>
</comment>
<dbReference type="Pfam" id="PF16418">
    <property type="entry name" value="CNOT1_HEAT"/>
    <property type="match status" value="1"/>
</dbReference>
<feature type="domain" description="CCR4-NOT transcription complex subunit 1 HEAT repeat" evidence="9">
    <location>
        <begin position="474"/>
        <end position="620"/>
    </location>
</feature>
<dbReference type="GO" id="GO:0000932">
    <property type="term" value="C:P-body"/>
    <property type="evidence" value="ECO:0007669"/>
    <property type="project" value="TreeGrafter"/>
</dbReference>
<name>A0A2R6RCW2_ACTCC</name>
<dbReference type="InterPro" id="IPR040398">
    <property type="entry name" value="Not1"/>
</dbReference>
<dbReference type="Gene3D" id="1.25.40.180">
    <property type="match status" value="1"/>
</dbReference>
<dbReference type="OMA" id="PNIGSHI"/>
<evidence type="ECO:0000256" key="1">
    <source>
        <dbReference type="ARBA" id="ARBA00004123"/>
    </source>
</evidence>
<dbReference type="EMBL" id="NKQK01000007">
    <property type="protein sequence ID" value="PSS26376.1"/>
    <property type="molecule type" value="Genomic_DNA"/>
</dbReference>
<dbReference type="Gramene" id="PSS26376">
    <property type="protein sequence ID" value="PSS26376"/>
    <property type="gene ID" value="CEY00_Acc07672"/>
</dbReference>
<dbReference type="PANTHER" id="PTHR13162:SF8">
    <property type="entry name" value="CCR4-NOT TRANSCRIPTION COMPLEX SUBUNIT 1"/>
    <property type="match status" value="1"/>
</dbReference>
<dbReference type="InterPro" id="IPR038535">
    <property type="entry name" value="CNOT1_TTP_bind_sf"/>
</dbReference>
<dbReference type="GO" id="GO:0030015">
    <property type="term" value="C:CCR4-NOT core complex"/>
    <property type="evidence" value="ECO:0007669"/>
    <property type="project" value="InterPro"/>
</dbReference>
<evidence type="ECO:0000256" key="6">
    <source>
        <dbReference type="SAM" id="MobiDB-lite"/>
    </source>
</evidence>
<evidence type="ECO:0000259" key="9">
    <source>
        <dbReference type="Pfam" id="PF16418"/>
    </source>
</evidence>
<keyword evidence="4" id="KW-0804">Transcription</keyword>
<evidence type="ECO:0000259" key="7">
    <source>
        <dbReference type="Pfam" id="PF16415"/>
    </source>
</evidence>
<keyword evidence="11" id="KW-1185">Reference proteome</keyword>
<protein>
    <submittedName>
        <fullName evidence="10">CCR4-NOT transcription complex subunit 1 like</fullName>
    </submittedName>
</protein>
<evidence type="ECO:0000259" key="8">
    <source>
        <dbReference type="Pfam" id="PF16417"/>
    </source>
</evidence>
<keyword evidence="5" id="KW-0539">Nucleus</keyword>
<accession>A0A2R6RCW2</accession>
<feature type="region of interest" description="Disordered" evidence="6">
    <location>
        <begin position="864"/>
        <end position="891"/>
    </location>
</feature>
<dbReference type="InterPro" id="IPR032194">
    <property type="entry name" value="CNOT1_HEAT"/>
</dbReference>
<evidence type="ECO:0000256" key="5">
    <source>
        <dbReference type="ARBA" id="ARBA00023242"/>
    </source>
</evidence>
<dbReference type="InterPro" id="IPR032191">
    <property type="entry name" value="CNOT1_CAF1_bind"/>
</dbReference>
<dbReference type="STRING" id="1590841.A0A2R6RCW2"/>
<dbReference type="Proteomes" id="UP000241394">
    <property type="component" value="Chromosome LG7"/>
</dbReference>
<comment type="subcellular location">
    <subcellularLocation>
        <location evidence="1">Nucleus</location>
    </subcellularLocation>
</comment>
<evidence type="ECO:0000313" key="10">
    <source>
        <dbReference type="EMBL" id="PSS26376.1"/>
    </source>
</evidence>